<proteinExistence type="predicted"/>
<keyword evidence="1 3" id="KW-0238">DNA-binding</keyword>
<dbReference type="PANTHER" id="PTHR30204">
    <property type="entry name" value="REDOX-CYCLING DRUG-SENSING TRANSCRIPTIONAL ACTIVATOR SOXR"/>
    <property type="match status" value="1"/>
</dbReference>
<protein>
    <submittedName>
        <fullName evidence="3">DNA-binding transcriptional regulator, MerR family</fullName>
    </submittedName>
</protein>
<keyword evidence="4" id="KW-1185">Reference proteome</keyword>
<dbReference type="InterPro" id="IPR047057">
    <property type="entry name" value="MerR_fam"/>
</dbReference>
<evidence type="ECO:0000259" key="2">
    <source>
        <dbReference type="PROSITE" id="PS50937"/>
    </source>
</evidence>
<dbReference type="Gene3D" id="1.10.1660.10">
    <property type="match status" value="1"/>
</dbReference>
<dbReference type="SUPFAM" id="SSF46955">
    <property type="entry name" value="Putative DNA-binding domain"/>
    <property type="match status" value="1"/>
</dbReference>
<evidence type="ECO:0000313" key="4">
    <source>
        <dbReference type="Proteomes" id="UP000190637"/>
    </source>
</evidence>
<dbReference type="Proteomes" id="UP000190637">
    <property type="component" value="Unassembled WGS sequence"/>
</dbReference>
<dbReference type="SMART" id="SM00422">
    <property type="entry name" value="HTH_MERR"/>
    <property type="match status" value="1"/>
</dbReference>
<dbReference type="STRING" id="1122192.SAMN02745673_03193"/>
<dbReference type="PRINTS" id="PR00040">
    <property type="entry name" value="HTHMERR"/>
</dbReference>
<dbReference type="RefSeq" id="WP_078762475.1">
    <property type="nucleotide sequence ID" value="NZ_FUWS01000008.1"/>
</dbReference>
<accession>A0A1T4S4U3</accession>
<feature type="domain" description="HTH merR-type" evidence="2">
    <location>
        <begin position="7"/>
        <end position="75"/>
    </location>
</feature>
<dbReference type="OrthoDB" id="9802039at2"/>
<organism evidence="3 4">
    <name type="scientific">Marinactinospora thermotolerans DSM 45154</name>
    <dbReference type="NCBI Taxonomy" id="1122192"/>
    <lineage>
        <taxon>Bacteria</taxon>
        <taxon>Bacillati</taxon>
        <taxon>Actinomycetota</taxon>
        <taxon>Actinomycetes</taxon>
        <taxon>Streptosporangiales</taxon>
        <taxon>Nocardiopsidaceae</taxon>
        <taxon>Marinactinospora</taxon>
    </lineage>
</organism>
<dbReference type="EMBL" id="FUWS01000008">
    <property type="protein sequence ID" value="SKA23232.1"/>
    <property type="molecule type" value="Genomic_DNA"/>
</dbReference>
<gene>
    <name evidence="3" type="ORF">SAMN02745673_03193</name>
</gene>
<reference evidence="3 4" key="1">
    <citation type="submission" date="2017-02" db="EMBL/GenBank/DDBJ databases">
        <authorList>
            <person name="Peterson S.W."/>
        </authorList>
    </citation>
    <scope>NUCLEOTIDE SEQUENCE [LARGE SCALE GENOMIC DNA]</scope>
    <source>
        <strain evidence="3 4">DSM 45154</strain>
    </source>
</reference>
<name>A0A1T4S4U3_9ACTN</name>
<evidence type="ECO:0000313" key="3">
    <source>
        <dbReference type="EMBL" id="SKA23232.1"/>
    </source>
</evidence>
<dbReference type="InterPro" id="IPR000551">
    <property type="entry name" value="MerR-type_HTH_dom"/>
</dbReference>
<dbReference type="GO" id="GO:0003677">
    <property type="term" value="F:DNA binding"/>
    <property type="evidence" value="ECO:0007669"/>
    <property type="project" value="UniProtKB-KW"/>
</dbReference>
<sequence>MKSTPAEMSIGELAERFGLAPHVLRHWESVGLLRPDRRSNGRRCYGPDHVARVVLIQRGKEAGLRLEQIRALFDASGGPDRRALLAGHLEGIDARIARLRVARHIVEHTMSCPAPDFLTCPRLRELLDGLVASGAPASCSSSISAGADAVVGTCGAAGPSAPL</sequence>
<dbReference type="PROSITE" id="PS50937">
    <property type="entry name" value="HTH_MERR_2"/>
    <property type="match status" value="1"/>
</dbReference>
<evidence type="ECO:0000256" key="1">
    <source>
        <dbReference type="ARBA" id="ARBA00023125"/>
    </source>
</evidence>
<dbReference type="InterPro" id="IPR009061">
    <property type="entry name" value="DNA-bd_dom_put_sf"/>
</dbReference>
<dbReference type="PANTHER" id="PTHR30204:SF93">
    <property type="entry name" value="HTH MERR-TYPE DOMAIN-CONTAINING PROTEIN"/>
    <property type="match status" value="1"/>
</dbReference>
<dbReference type="Pfam" id="PF13411">
    <property type="entry name" value="MerR_1"/>
    <property type="match status" value="1"/>
</dbReference>
<dbReference type="AlphaFoldDB" id="A0A1T4S4U3"/>
<dbReference type="GO" id="GO:0003700">
    <property type="term" value="F:DNA-binding transcription factor activity"/>
    <property type="evidence" value="ECO:0007669"/>
    <property type="project" value="InterPro"/>
</dbReference>